<evidence type="ECO:0000256" key="1">
    <source>
        <dbReference type="SAM" id="MobiDB-lite"/>
    </source>
</evidence>
<gene>
    <name evidence="2" type="ORF">N7505_005933</name>
</gene>
<comment type="caution">
    <text evidence="2">The sequence shown here is derived from an EMBL/GenBank/DDBJ whole genome shotgun (WGS) entry which is preliminary data.</text>
</comment>
<feature type="region of interest" description="Disordered" evidence="1">
    <location>
        <begin position="1"/>
        <end position="51"/>
    </location>
</feature>
<reference evidence="2 3" key="1">
    <citation type="journal article" date="2023" name="IMA Fungus">
        <title>Comparative genomic study of the Penicillium genus elucidates a diverse pangenome and 15 lateral gene transfer events.</title>
        <authorList>
            <person name="Petersen C."/>
            <person name="Sorensen T."/>
            <person name="Nielsen M.R."/>
            <person name="Sondergaard T.E."/>
            <person name="Sorensen J.L."/>
            <person name="Fitzpatrick D.A."/>
            <person name="Frisvad J.C."/>
            <person name="Nielsen K.L."/>
        </authorList>
    </citation>
    <scope>NUCLEOTIDE SEQUENCE [LARGE SCALE GENOMIC DNA]</scope>
    <source>
        <strain evidence="2 3">IBT 3361</strain>
    </source>
</reference>
<protein>
    <submittedName>
        <fullName evidence="2">Uncharacterized protein</fullName>
    </submittedName>
</protein>
<keyword evidence="3" id="KW-1185">Reference proteome</keyword>
<accession>A0ABQ8WJQ5</accession>
<proteinExistence type="predicted"/>
<evidence type="ECO:0000313" key="2">
    <source>
        <dbReference type="EMBL" id="KAJ5270175.1"/>
    </source>
</evidence>
<name>A0ABQ8WJQ5_PENCH</name>
<organism evidence="2 3">
    <name type="scientific">Penicillium chrysogenum</name>
    <name type="common">Penicillium notatum</name>
    <dbReference type="NCBI Taxonomy" id="5076"/>
    <lineage>
        <taxon>Eukaryota</taxon>
        <taxon>Fungi</taxon>
        <taxon>Dikarya</taxon>
        <taxon>Ascomycota</taxon>
        <taxon>Pezizomycotina</taxon>
        <taxon>Eurotiomycetes</taxon>
        <taxon>Eurotiomycetidae</taxon>
        <taxon>Eurotiales</taxon>
        <taxon>Aspergillaceae</taxon>
        <taxon>Penicillium</taxon>
        <taxon>Penicillium chrysogenum species complex</taxon>
    </lineage>
</organism>
<dbReference type="Proteomes" id="UP001220256">
    <property type="component" value="Unassembled WGS sequence"/>
</dbReference>
<feature type="compositionally biased region" description="Basic and acidic residues" evidence="1">
    <location>
        <begin position="1"/>
        <end position="21"/>
    </location>
</feature>
<sequence>MVDPQQDRPQPEAKRQGRPPHESTSWHPHNARQWKTSAGGRTVKKSASLGSKHETGISACFAALRCEYPRVNEPALDLDSLLQMKGELLDYVRSLYVKGANGRHKIMSKLMFTDFCARVNERDKAICNDLVKHDDQG</sequence>
<evidence type="ECO:0000313" key="3">
    <source>
        <dbReference type="Proteomes" id="UP001220256"/>
    </source>
</evidence>
<dbReference type="EMBL" id="JAPVEB010000003">
    <property type="protein sequence ID" value="KAJ5270175.1"/>
    <property type="molecule type" value="Genomic_DNA"/>
</dbReference>